<proteinExistence type="inferred from homology"/>
<comment type="caution">
    <text evidence="9">The sequence shown here is derived from an EMBL/GenBank/DDBJ whole genome shotgun (WGS) entry which is preliminary data.</text>
</comment>
<dbReference type="PIRSF" id="PIRSF001220">
    <property type="entry name" value="L-ASNase_gatD"/>
    <property type="match status" value="1"/>
</dbReference>
<dbReference type="EMBL" id="NKDB02000002">
    <property type="protein sequence ID" value="RKJ97099.1"/>
    <property type="molecule type" value="Genomic_DNA"/>
</dbReference>
<dbReference type="Gene3D" id="3.40.50.40">
    <property type="match status" value="1"/>
</dbReference>
<feature type="active site" description="O-isoaspartyl threonine intermediate" evidence="3">
    <location>
        <position position="17"/>
    </location>
</feature>
<dbReference type="InterPro" id="IPR027473">
    <property type="entry name" value="L-asparaginase_C"/>
</dbReference>
<reference evidence="9 10" key="1">
    <citation type="submission" date="2018-09" db="EMBL/GenBank/DDBJ databases">
        <title>Genome comparison of Alicycliphilus sp. BQ1, a polyurethanolytic bacterium, with its closest phylogenetic relatives Alicycliphilus denitrificans BC and K601, unable to attack polyurethane.</title>
        <authorList>
            <person name="Loza-Tavera H."/>
            <person name="Lozano L."/>
            <person name="Cevallos M."/>
            <person name="Maya-Lucas O."/>
            <person name="Garcia-Mena J."/>
            <person name="Hernandez J."/>
        </authorList>
    </citation>
    <scope>NUCLEOTIDE SEQUENCE [LARGE SCALE GENOMIC DNA]</scope>
    <source>
        <strain evidence="9 10">BQ1</strain>
    </source>
</reference>
<dbReference type="SUPFAM" id="SSF53774">
    <property type="entry name" value="Glutaminase/Asparaginase"/>
    <property type="match status" value="1"/>
</dbReference>
<dbReference type="InterPro" id="IPR020827">
    <property type="entry name" value="Asparaginase/glutaminase_AS1"/>
</dbReference>
<evidence type="ECO:0000256" key="3">
    <source>
        <dbReference type="PIRSR" id="PIRSR001220-1"/>
    </source>
</evidence>
<dbReference type="PANTHER" id="PTHR11707">
    <property type="entry name" value="L-ASPARAGINASE"/>
    <property type="match status" value="1"/>
</dbReference>
<dbReference type="InterPro" id="IPR027475">
    <property type="entry name" value="Asparaginase/glutaminase_AS2"/>
</dbReference>
<accession>A0A3R7FFP9</accession>
<dbReference type="GO" id="GO:0006528">
    <property type="term" value="P:asparagine metabolic process"/>
    <property type="evidence" value="ECO:0007669"/>
    <property type="project" value="InterPro"/>
</dbReference>
<dbReference type="GO" id="GO:0004067">
    <property type="term" value="F:asparaginase activity"/>
    <property type="evidence" value="ECO:0007669"/>
    <property type="project" value="UniProtKB-UniRule"/>
</dbReference>
<dbReference type="Pfam" id="PF00710">
    <property type="entry name" value="Asparaginase"/>
    <property type="match status" value="1"/>
</dbReference>
<evidence type="ECO:0000313" key="10">
    <source>
        <dbReference type="Proteomes" id="UP000216225"/>
    </source>
</evidence>
<dbReference type="PIRSF" id="PIRSF500176">
    <property type="entry name" value="L_ASNase"/>
    <property type="match status" value="1"/>
</dbReference>
<sequence length="320" mass="32362">MQVAATRKIVVLGTGGTIAGTSDVAGANVGYTAAQIGVRQLLAAVPGLAQAAGGVLEAEQVAQIDSKDMDADVWARLAQRCAAHLADPAVAGIVVTHGTDTLEETAWLLHELLDAAKPVVLTCAMRPATALVPDGPQNLLDAVALAADPSARGVLVVAAGVVHGAREVGKVHPLRLDAFASGDGGPLGWVEAGQVRWAHGRAPLAQPPSHAALLPALGAAAWPRVEIVTSHAGADGALVDWLVEQGARGIVAAATGNGTLHKALEAALARAVAAGVAVRVASRCPQGRMLDVHGAPWRGAGGLSPVKARISLMLELMRSP</sequence>
<dbReference type="PANTHER" id="PTHR11707:SF28">
    <property type="entry name" value="60 KDA LYSOPHOSPHOLIPASE"/>
    <property type="match status" value="1"/>
</dbReference>
<dbReference type="FunFam" id="3.40.50.1170:FF:000001">
    <property type="entry name" value="L-asparaginase 2"/>
    <property type="match status" value="1"/>
</dbReference>
<gene>
    <name evidence="9" type="ORF">CE154_013995</name>
</gene>
<keyword evidence="2" id="KW-0378">Hydrolase</keyword>
<dbReference type="InterPro" id="IPR027474">
    <property type="entry name" value="L-asparaginase_N"/>
</dbReference>
<dbReference type="Gene3D" id="3.40.50.1170">
    <property type="entry name" value="L-asparaginase, N-terminal domain"/>
    <property type="match status" value="1"/>
</dbReference>
<dbReference type="PROSITE" id="PS00144">
    <property type="entry name" value="ASN_GLN_ASE_1"/>
    <property type="match status" value="1"/>
</dbReference>
<evidence type="ECO:0000256" key="2">
    <source>
        <dbReference type="ARBA" id="ARBA00022801"/>
    </source>
</evidence>
<dbReference type="RefSeq" id="WP_094438618.1">
    <property type="nucleotide sequence ID" value="NZ_NKDB02000002.1"/>
</dbReference>
<dbReference type="Proteomes" id="UP000216225">
    <property type="component" value="Unassembled WGS sequence"/>
</dbReference>
<protein>
    <submittedName>
        <fullName evidence="9">Asparaginase</fullName>
    </submittedName>
</protein>
<evidence type="ECO:0000256" key="4">
    <source>
        <dbReference type="PIRSR" id="PIRSR001220-2"/>
    </source>
</evidence>
<dbReference type="PROSITE" id="PS51732">
    <property type="entry name" value="ASN_GLN_ASE_3"/>
    <property type="match status" value="1"/>
</dbReference>
<dbReference type="PRINTS" id="PR00139">
    <property type="entry name" value="ASNGLNASE"/>
</dbReference>
<organism evidence="9 10">
    <name type="scientific">Alicycliphilus denitrificans</name>
    <dbReference type="NCBI Taxonomy" id="179636"/>
    <lineage>
        <taxon>Bacteria</taxon>
        <taxon>Pseudomonadati</taxon>
        <taxon>Pseudomonadota</taxon>
        <taxon>Betaproteobacteria</taxon>
        <taxon>Burkholderiales</taxon>
        <taxon>Comamonadaceae</taxon>
        <taxon>Alicycliphilus</taxon>
    </lineage>
</organism>
<dbReference type="InterPro" id="IPR004550">
    <property type="entry name" value="AsnASE_II"/>
</dbReference>
<feature type="domain" description="L-asparaginase N-terminal" evidence="7">
    <location>
        <begin position="8"/>
        <end position="199"/>
    </location>
</feature>
<evidence type="ECO:0000256" key="5">
    <source>
        <dbReference type="PROSITE-ProRule" id="PRU10099"/>
    </source>
</evidence>
<evidence type="ECO:0000259" key="7">
    <source>
        <dbReference type="Pfam" id="PF00710"/>
    </source>
</evidence>
<dbReference type="AlphaFoldDB" id="A0A3R7FFP9"/>
<feature type="binding site" evidence="4">
    <location>
        <begin position="99"/>
        <end position="100"/>
    </location>
    <ligand>
        <name>substrate</name>
    </ligand>
</feature>
<dbReference type="InterPro" id="IPR037152">
    <property type="entry name" value="L-asparaginase_N_sf"/>
</dbReference>
<dbReference type="InterPro" id="IPR040919">
    <property type="entry name" value="Asparaginase_C"/>
</dbReference>
<dbReference type="CDD" id="cd08964">
    <property type="entry name" value="L-asparaginase_II"/>
    <property type="match status" value="1"/>
</dbReference>
<evidence type="ECO:0000313" key="9">
    <source>
        <dbReference type="EMBL" id="RKJ97099.1"/>
    </source>
</evidence>
<evidence type="ECO:0000259" key="8">
    <source>
        <dbReference type="Pfam" id="PF17763"/>
    </source>
</evidence>
<evidence type="ECO:0000256" key="1">
    <source>
        <dbReference type="ARBA" id="ARBA00010518"/>
    </source>
</evidence>
<feature type="domain" description="Asparaginase/glutaminase C-terminal" evidence="8">
    <location>
        <begin position="224"/>
        <end position="316"/>
    </location>
</feature>
<dbReference type="InterPro" id="IPR006034">
    <property type="entry name" value="Asparaginase/glutaminase-like"/>
</dbReference>
<dbReference type="SMART" id="SM00870">
    <property type="entry name" value="Asparaginase"/>
    <property type="match status" value="1"/>
</dbReference>
<comment type="similarity">
    <text evidence="1">Belongs to the asparaginase 1 family.</text>
</comment>
<dbReference type="Pfam" id="PF17763">
    <property type="entry name" value="Asparaginase_C"/>
    <property type="match status" value="1"/>
</dbReference>
<feature type="binding site" evidence="4">
    <location>
        <position position="66"/>
    </location>
    <ligand>
        <name>substrate</name>
    </ligand>
</feature>
<dbReference type="InterPro" id="IPR036152">
    <property type="entry name" value="Asp/glu_Ase-like_sf"/>
</dbReference>
<feature type="active site" evidence="6">
    <location>
        <position position="99"/>
    </location>
</feature>
<feature type="active site" evidence="5">
    <location>
        <position position="17"/>
    </location>
</feature>
<name>A0A3R7FFP9_9BURK</name>
<evidence type="ECO:0000256" key="6">
    <source>
        <dbReference type="PROSITE-ProRule" id="PRU10100"/>
    </source>
</evidence>
<dbReference type="PROSITE" id="PS00917">
    <property type="entry name" value="ASN_GLN_ASE_2"/>
    <property type="match status" value="1"/>
</dbReference>
<dbReference type="SFLD" id="SFLDS00057">
    <property type="entry name" value="Glutaminase/Asparaginase"/>
    <property type="match status" value="1"/>
</dbReference>